<dbReference type="InterPro" id="IPR019529">
    <property type="entry name" value="Syntaxin-18_N"/>
</dbReference>
<evidence type="ECO:0000313" key="13">
    <source>
        <dbReference type="EMBL" id="KAK7204092.1"/>
    </source>
</evidence>
<dbReference type="RefSeq" id="XP_064767125.1">
    <property type="nucleotide sequence ID" value="XM_064910124.1"/>
</dbReference>
<feature type="region of interest" description="Disordered" evidence="10">
    <location>
        <begin position="219"/>
        <end position="239"/>
    </location>
</feature>
<dbReference type="PROSITE" id="PS50192">
    <property type="entry name" value="T_SNARE"/>
    <property type="match status" value="1"/>
</dbReference>
<feature type="region of interest" description="Disordered" evidence="10">
    <location>
        <begin position="25"/>
        <end position="58"/>
    </location>
</feature>
<keyword evidence="14" id="KW-1185">Reference proteome</keyword>
<evidence type="ECO:0000256" key="5">
    <source>
        <dbReference type="ARBA" id="ARBA00022927"/>
    </source>
</evidence>
<keyword evidence="8 11" id="KW-0472">Membrane</keyword>
<organism evidence="13 14">
    <name type="scientific">Myxozyma melibiosi</name>
    <dbReference type="NCBI Taxonomy" id="54550"/>
    <lineage>
        <taxon>Eukaryota</taxon>
        <taxon>Fungi</taxon>
        <taxon>Dikarya</taxon>
        <taxon>Ascomycota</taxon>
        <taxon>Saccharomycotina</taxon>
        <taxon>Lipomycetes</taxon>
        <taxon>Lipomycetales</taxon>
        <taxon>Lipomycetaceae</taxon>
        <taxon>Myxozyma</taxon>
    </lineage>
</organism>
<dbReference type="SUPFAM" id="SSF58038">
    <property type="entry name" value="SNARE fusion complex"/>
    <property type="match status" value="1"/>
</dbReference>
<evidence type="ECO:0000313" key="14">
    <source>
        <dbReference type="Proteomes" id="UP001498771"/>
    </source>
</evidence>
<keyword evidence="7 9" id="KW-0175">Coiled coil</keyword>
<evidence type="ECO:0000256" key="4">
    <source>
        <dbReference type="ARBA" id="ARBA00022692"/>
    </source>
</evidence>
<dbReference type="Proteomes" id="UP001498771">
    <property type="component" value="Unassembled WGS sequence"/>
</dbReference>
<dbReference type="EMBL" id="JBBJBU010000009">
    <property type="protein sequence ID" value="KAK7204092.1"/>
    <property type="molecule type" value="Genomic_DNA"/>
</dbReference>
<keyword evidence="6 11" id="KW-1133">Transmembrane helix</keyword>
<dbReference type="GeneID" id="90035636"/>
<evidence type="ECO:0000256" key="11">
    <source>
        <dbReference type="SAM" id="Phobius"/>
    </source>
</evidence>
<evidence type="ECO:0000256" key="1">
    <source>
        <dbReference type="ARBA" id="ARBA00004211"/>
    </source>
</evidence>
<keyword evidence="3" id="KW-0813">Transport</keyword>
<accession>A0ABR1F2R8</accession>
<keyword evidence="4 11" id="KW-0812">Transmembrane</keyword>
<evidence type="ECO:0000256" key="7">
    <source>
        <dbReference type="ARBA" id="ARBA00023054"/>
    </source>
</evidence>
<dbReference type="Pfam" id="PF10496">
    <property type="entry name" value="Syntaxin-18_N"/>
    <property type="match status" value="1"/>
</dbReference>
<protein>
    <recommendedName>
        <fullName evidence="12">t-SNARE coiled-coil homology domain-containing protein</fullName>
    </recommendedName>
</protein>
<name>A0ABR1F2R8_9ASCO</name>
<evidence type="ECO:0000259" key="12">
    <source>
        <dbReference type="PROSITE" id="PS50192"/>
    </source>
</evidence>
<evidence type="ECO:0000256" key="9">
    <source>
        <dbReference type="SAM" id="Coils"/>
    </source>
</evidence>
<feature type="transmembrane region" description="Helical" evidence="11">
    <location>
        <begin position="349"/>
        <end position="368"/>
    </location>
</feature>
<comment type="similarity">
    <text evidence="2">Belongs to the syntaxin family.</text>
</comment>
<comment type="caution">
    <text evidence="13">The sequence shown here is derived from an EMBL/GenBank/DDBJ whole genome shotgun (WGS) entry which is preliminary data.</text>
</comment>
<reference evidence="13 14" key="1">
    <citation type="submission" date="2024-03" db="EMBL/GenBank/DDBJ databases">
        <title>Genome-scale model development and genomic sequencing of the oleaginous clade Lipomyces.</title>
        <authorList>
            <consortium name="Lawrence Berkeley National Laboratory"/>
            <person name="Czajka J.J."/>
            <person name="Han Y."/>
            <person name="Kim J."/>
            <person name="Mondo S.J."/>
            <person name="Hofstad B.A."/>
            <person name="Robles A."/>
            <person name="Haridas S."/>
            <person name="Riley R."/>
            <person name="LaButti K."/>
            <person name="Pangilinan J."/>
            <person name="Andreopoulos W."/>
            <person name="Lipzen A."/>
            <person name="Yan J."/>
            <person name="Wang M."/>
            <person name="Ng V."/>
            <person name="Grigoriev I.V."/>
            <person name="Spatafora J.W."/>
            <person name="Magnuson J.K."/>
            <person name="Baker S.E."/>
            <person name="Pomraning K.R."/>
        </authorList>
    </citation>
    <scope>NUCLEOTIDE SEQUENCE [LARGE SCALE GENOMIC DNA]</scope>
    <source>
        <strain evidence="13 14">Phaff 52-87</strain>
    </source>
</reference>
<evidence type="ECO:0000256" key="6">
    <source>
        <dbReference type="ARBA" id="ARBA00022989"/>
    </source>
</evidence>
<evidence type="ECO:0000256" key="10">
    <source>
        <dbReference type="SAM" id="MobiDB-lite"/>
    </source>
</evidence>
<dbReference type="Gene3D" id="1.20.5.110">
    <property type="match status" value="1"/>
</dbReference>
<evidence type="ECO:0000256" key="8">
    <source>
        <dbReference type="ARBA" id="ARBA00023136"/>
    </source>
</evidence>
<gene>
    <name evidence="13" type="ORF">BZA70DRAFT_200868</name>
</gene>
<sequence length="373" mass="41031">MTSVNQTLRFYDLCRQAAERKGVRCSLDAPPAPVSGTESDSTSVESEKGRKKQDPFTAEARQTYNHIISLQSYLATIRPSYLNVSTHGMLSSYSSSAGSASLRSSNRALTNAQRDEIDYESRLIIQRCTNRVRDLENLAAQAAKADAQMTGPTSVKASLARLFIKDDEDAGGRKTLAMHRRGMTQMLNKLLKEVSEMQTELQEVRLSRDNEKAKSMLNSRAAGGTYGGGASSLSEQNAGQQTAITMQELLSEEHQKQDAELGAMTDPVLLQQLETENAALLAEFQERLEQAQQAEKSLYEIASLQGELAAHLAEQAEVTEALYNDSVDTMGVVESANKELLNARQRNRLASKIIIAMALFLAFFLLFVDYATS</sequence>
<dbReference type="InterPro" id="IPR000727">
    <property type="entry name" value="T_SNARE_dom"/>
</dbReference>
<evidence type="ECO:0000256" key="2">
    <source>
        <dbReference type="ARBA" id="ARBA00009063"/>
    </source>
</evidence>
<keyword evidence="5" id="KW-0653">Protein transport</keyword>
<dbReference type="PANTHER" id="PTHR15959:SF0">
    <property type="entry name" value="SYNTAXIN-18"/>
    <property type="match status" value="1"/>
</dbReference>
<dbReference type="PANTHER" id="PTHR15959">
    <property type="entry name" value="SYNTAXIN-18"/>
    <property type="match status" value="1"/>
</dbReference>
<feature type="compositionally biased region" description="Basic and acidic residues" evidence="10">
    <location>
        <begin position="45"/>
        <end position="54"/>
    </location>
</feature>
<feature type="domain" description="T-SNARE coiled-coil homology" evidence="12">
    <location>
        <begin position="281"/>
        <end position="343"/>
    </location>
</feature>
<proteinExistence type="inferred from homology"/>
<feature type="coiled-coil region" evidence="9">
    <location>
        <begin position="180"/>
        <end position="214"/>
    </location>
</feature>
<comment type="subcellular location">
    <subcellularLocation>
        <location evidence="1">Membrane</location>
        <topology evidence="1">Single-pass type IV membrane protein</topology>
    </subcellularLocation>
</comment>
<feature type="coiled-coil region" evidence="9">
    <location>
        <begin position="270"/>
        <end position="301"/>
    </location>
</feature>
<evidence type="ECO:0000256" key="3">
    <source>
        <dbReference type="ARBA" id="ARBA00022448"/>
    </source>
</evidence>